<keyword evidence="1" id="KW-1133">Transmembrane helix</keyword>
<organism evidence="2 3">
    <name type="scientific">Aquirufa echingensis</name>
    <dbReference type="NCBI Taxonomy" id="3096516"/>
    <lineage>
        <taxon>Bacteria</taxon>
        <taxon>Pseudomonadati</taxon>
        <taxon>Bacteroidota</taxon>
        <taxon>Cytophagia</taxon>
        <taxon>Cytophagales</taxon>
        <taxon>Flectobacillaceae</taxon>
        <taxon>Aquirufa</taxon>
    </lineage>
</organism>
<feature type="transmembrane region" description="Helical" evidence="1">
    <location>
        <begin position="317"/>
        <end position="340"/>
    </location>
</feature>
<feature type="transmembrane region" description="Helical" evidence="1">
    <location>
        <begin position="286"/>
        <end position="305"/>
    </location>
</feature>
<feature type="transmembrane region" description="Helical" evidence="1">
    <location>
        <begin position="57"/>
        <end position="79"/>
    </location>
</feature>
<evidence type="ECO:0008006" key="4">
    <source>
        <dbReference type="Google" id="ProtNLM"/>
    </source>
</evidence>
<keyword evidence="1" id="KW-0812">Transmembrane</keyword>
<feature type="transmembrane region" description="Helical" evidence="1">
    <location>
        <begin position="352"/>
        <end position="373"/>
    </location>
</feature>
<protein>
    <recommendedName>
        <fullName evidence="4">DUF4153 domain-containing protein</fullName>
    </recommendedName>
</protein>
<evidence type="ECO:0000256" key="1">
    <source>
        <dbReference type="SAM" id="Phobius"/>
    </source>
</evidence>
<feature type="transmembrane region" description="Helical" evidence="1">
    <location>
        <begin position="120"/>
        <end position="139"/>
    </location>
</feature>
<accession>A0ABW6CV81</accession>
<dbReference type="RefSeq" id="WP_377974156.1">
    <property type="nucleotide sequence ID" value="NZ_JBBKYA010000001.1"/>
</dbReference>
<feature type="transmembrane region" description="Helical" evidence="1">
    <location>
        <begin position="393"/>
        <end position="413"/>
    </location>
</feature>
<dbReference type="Proteomes" id="UP001598114">
    <property type="component" value="Unassembled WGS sequence"/>
</dbReference>
<feature type="transmembrane region" description="Helical" evidence="1">
    <location>
        <begin position="252"/>
        <end position="274"/>
    </location>
</feature>
<name>A0ABW6CV81_9BACT</name>
<feature type="transmembrane region" description="Helical" evidence="1">
    <location>
        <begin position="186"/>
        <end position="213"/>
    </location>
</feature>
<feature type="transmembrane region" description="Helical" evidence="1">
    <location>
        <begin position="145"/>
        <end position="165"/>
    </location>
</feature>
<keyword evidence="3" id="KW-1185">Reference proteome</keyword>
<gene>
    <name evidence="2" type="ORF">SKC38_00485</name>
</gene>
<dbReference type="EMBL" id="JBBKYA010000001">
    <property type="protein sequence ID" value="MFD3274699.1"/>
    <property type="molecule type" value="Genomic_DNA"/>
</dbReference>
<sequence length="414" mass="46812">MKNQIKEYIHEAATLEQLYRTNPSAFKRAFYEIYPEIQSELSAQIWSERLRNRSEEITWGMAKDWIFVGVVALCIAFFMQLPDLLSISHDFYFPRNMAFIVMPGLAAFFAFKQRLTWKDLGVPFVLMVISVLFINYLPQNTASDTLILSCIHLPILIWMLVGYVYCGAQLSQIDKRIDFLRFHGDLLVMCAVIMLAGGLFTALTINLFNLIGIKIEDFYFRYLVLSALPAVPLLATLLVQQNPTLVSKISPVIARIFTPLVTLMLLIFLVAFIYTGKDPYNDREFLLIFNGILIGVMALLLFSVSESTKDAASQFQRISLVVLAFLAIINNGVALSAIAFRLMEMGITPNRLAVLGSNVLVLLNLIFVTRQLLGLLNGQKTLADVEDSMTRFLPYYALWAAIVSFAFPIVFSFQ</sequence>
<evidence type="ECO:0000313" key="3">
    <source>
        <dbReference type="Proteomes" id="UP001598114"/>
    </source>
</evidence>
<reference evidence="2 3" key="1">
    <citation type="submission" date="2024-03" db="EMBL/GenBank/DDBJ databases">
        <title>Aquirufa genome sequencing.</title>
        <authorList>
            <person name="Pitt A."/>
            <person name="Hahn M.W."/>
        </authorList>
    </citation>
    <scope>NUCLEOTIDE SEQUENCE [LARGE SCALE GENOMIC DNA]</scope>
    <source>
        <strain evidence="2 3">PLAD-142S6K</strain>
    </source>
</reference>
<feature type="transmembrane region" description="Helical" evidence="1">
    <location>
        <begin position="219"/>
        <end position="240"/>
    </location>
</feature>
<comment type="caution">
    <text evidence="2">The sequence shown here is derived from an EMBL/GenBank/DDBJ whole genome shotgun (WGS) entry which is preliminary data.</text>
</comment>
<proteinExistence type="predicted"/>
<keyword evidence="1" id="KW-0472">Membrane</keyword>
<feature type="transmembrane region" description="Helical" evidence="1">
    <location>
        <begin position="91"/>
        <end position="111"/>
    </location>
</feature>
<evidence type="ECO:0000313" key="2">
    <source>
        <dbReference type="EMBL" id="MFD3274699.1"/>
    </source>
</evidence>